<dbReference type="Pfam" id="PF00126">
    <property type="entry name" value="HTH_1"/>
    <property type="match status" value="1"/>
</dbReference>
<dbReference type="PANTHER" id="PTHR30537:SF5">
    <property type="entry name" value="HTH-TYPE TRANSCRIPTIONAL ACTIVATOR TTDR-RELATED"/>
    <property type="match status" value="1"/>
</dbReference>
<evidence type="ECO:0000313" key="7">
    <source>
        <dbReference type="Proteomes" id="UP000242501"/>
    </source>
</evidence>
<dbReference type="GO" id="GO:0006351">
    <property type="term" value="P:DNA-templated transcription"/>
    <property type="evidence" value="ECO:0007669"/>
    <property type="project" value="TreeGrafter"/>
</dbReference>
<dbReference type="InterPro" id="IPR005119">
    <property type="entry name" value="LysR_subst-bd"/>
</dbReference>
<gene>
    <name evidence="6" type="ORF">SAMN05421733_102250</name>
</gene>
<evidence type="ECO:0000256" key="2">
    <source>
        <dbReference type="ARBA" id="ARBA00023015"/>
    </source>
</evidence>
<comment type="similarity">
    <text evidence="1">Belongs to the LysR transcriptional regulatory family.</text>
</comment>
<dbReference type="InterPro" id="IPR036388">
    <property type="entry name" value="WH-like_DNA-bd_sf"/>
</dbReference>
<dbReference type="EMBL" id="FMYL01000002">
    <property type="protein sequence ID" value="SDB85631.1"/>
    <property type="molecule type" value="Genomic_DNA"/>
</dbReference>
<dbReference type="GO" id="GO:0043565">
    <property type="term" value="F:sequence-specific DNA binding"/>
    <property type="evidence" value="ECO:0007669"/>
    <property type="project" value="TreeGrafter"/>
</dbReference>
<evidence type="ECO:0000256" key="4">
    <source>
        <dbReference type="ARBA" id="ARBA00023163"/>
    </source>
</evidence>
<accession>A0A1G6GUL2</accession>
<dbReference type="RefSeq" id="WP_171258525.1">
    <property type="nucleotide sequence ID" value="NZ_FMYL01000002.1"/>
</dbReference>
<dbReference type="InterPro" id="IPR058163">
    <property type="entry name" value="LysR-type_TF_proteobact-type"/>
</dbReference>
<dbReference type="STRING" id="1219383.SAMN05421733_102250"/>
<dbReference type="SUPFAM" id="SSF53850">
    <property type="entry name" value="Periplasmic binding protein-like II"/>
    <property type="match status" value="1"/>
</dbReference>
<organism evidence="6 7">
    <name type="scientific">Acinetobacter boissieri</name>
    <dbReference type="NCBI Taxonomy" id="1219383"/>
    <lineage>
        <taxon>Bacteria</taxon>
        <taxon>Pseudomonadati</taxon>
        <taxon>Pseudomonadota</taxon>
        <taxon>Gammaproteobacteria</taxon>
        <taxon>Moraxellales</taxon>
        <taxon>Moraxellaceae</taxon>
        <taxon>Acinetobacter</taxon>
    </lineage>
</organism>
<proteinExistence type="inferred from homology"/>
<dbReference type="Gene3D" id="1.10.10.10">
    <property type="entry name" value="Winged helix-like DNA-binding domain superfamily/Winged helix DNA-binding domain"/>
    <property type="match status" value="1"/>
</dbReference>
<dbReference type="FunFam" id="1.10.10.10:FF:000001">
    <property type="entry name" value="LysR family transcriptional regulator"/>
    <property type="match status" value="1"/>
</dbReference>
<name>A0A1G6GUL2_9GAMM</name>
<feature type="domain" description="HTH lysR-type" evidence="5">
    <location>
        <begin position="1"/>
        <end position="59"/>
    </location>
</feature>
<dbReference type="InterPro" id="IPR000847">
    <property type="entry name" value="LysR_HTH_N"/>
</dbReference>
<keyword evidence="7" id="KW-1185">Reference proteome</keyword>
<evidence type="ECO:0000256" key="1">
    <source>
        <dbReference type="ARBA" id="ARBA00009437"/>
    </source>
</evidence>
<dbReference type="Proteomes" id="UP000242501">
    <property type="component" value="Unassembled WGS sequence"/>
</dbReference>
<dbReference type="PANTHER" id="PTHR30537">
    <property type="entry name" value="HTH-TYPE TRANSCRIPTIONAL REGULATOR"/>
    <property type="match status" value="1"/>
</dbReference>
<evidence type="ECO:0000259" key="5">
    <source>
        <dbReference type="PROSITE" id="PS50931"/>
    </source>
</evidence>
<evidence type="ECO:0000313" key="6">
    <source>
        <dbReference type="EMBL" id="SDB85631.1"/>
    </source>
</evidence>
<dbReference type="PROSITE" id="PS50931">
    <property type="entry name" value="HTH_LYSR"/>
    <property type="match status" value="1"/>
</dbReference>
<keyword evidence="4" id="KW-0804">Transcription</keyword>
<dbReference type="Gene3D" id="3.40.190.290">
    <property type="match status" value="1"/>
</dbReference>
<dbReference type="InterPro" id="IPR036390">
    <property type="entry name" value="WH_DNA-bd_sf"/>
</dbReference>
<keyword evidence="2" id="KW-0805">Transcription regulation</keyword>
<dbReference type="Pfam" id="PF03466">
    <property type="entry name" value="LysR_substrate"/>
    <property type="match status" value="1"/>
</dbReference>
<reference evidence="7" key="1">
    <citation type="submission" date="2016-09" db="EMBL/GenBank/DDBJ databases">
        <authorList>
            <person name="Varghese N."/>
            <person name="Submissions S."/>
        </authorList>
    </citation>
    <scope>NUCLEOTIDE SEQUENCE [LARGE SCALE GENOMIC DNA]</scope>
    <source>
        <strain evidence="7">ANC 4422</strain>
    </source>
</reference>
<dbReference type="GO" id="GO:0003700">
    <property type="term" value="F:DNA-binding transcription factor activity"/>
    <property type="evidence" value="ECO:0007669"/>
    <property type="project" value="InterPro"/>
</dbReference>
<sequence>MQELKNLVVFTTVTELHSFSKAADKLFLTKSAISKIIFKLEQDLKVTLFHRTTRELALTNEGAIFYEYSKKAIRELNIAKELIHNHQQKIVGTVKISVPVILGKNYISPLLRNLLKEQPELVLYTSFNDKFIDFNQEDIDIAVRTGHILPNSNLSYCKIGNHKMIVCGSQKYFENKGIPMSLDDLQDHDALIYVRDGFIHSWKFLDGQSNIMEIHPKSRFITDNSEVIFESVLAGEGLGWLPSWLAQPYIEKGLLKEVLHTYPSLNFPIHIVWKKSNFLPSRIRLVIDTLKSAHFSYFK</sequence>
<keyword evidence="3 6" id="KW-0238">DNA-binding</keyword>
<dbReference type="SUPFAM" id="SSF46785">
    <property type="entry name" value="Winged helix' DNA-binding domain"/>
    <property type="match status" value="1"/>
</dbReference>
<protein>
    <submittedName>
        <fullName evidence="6">DNA-binding transcriptional regulator, LysR family</fullName>
    </submittedName>
</protein>
<evidence type="ECO:0000256" key="3">
    <source>
        <dbReference type="ARBA" id="ARBA00023125"/>
    </source>
</evidence>
<dbReference type="AlphaFoldDB" id="A0A1G6GUL2"/>